<dbReference type="InterPro" id="IPR020946">
    <property type="entry name" value="Flavin_mOase-like"/>
</dbReference>
<dbReference type="InterPro" id="IPR000960">
    <property type="entry name" value="Flavin_mOase"/>
</dbReference>
<organism evidence="9 10">
    <name type="scientific">Dillenia turbinata</name>
    <dbReference type="NCBI Taxonomy" id="194707"/>
    <lineage>
        <taxon>Eukaryota</taxon>
        <taxon>Viridiplantae</taxon>
        <taxon>Streptophyta</taxon>
        <taxon>Embryophyta</taxon>
        <taxon>Tracheophyta</taxon>
        <taxon>Spermatophyta</taxon>
        <taxon>Magnoliopsida</taxon>
        <taxon>eudicotyledons</taxon>
        <taxon>Gunneridae</taxon>
        <taxon>Pentapetalae</taxon>
        <taxon>Dilleniales</taxon>
        <taxon>Dilleniaceae</taxon>
        <taxon>Dillenia</taxon>
    </lineage>
</organism>
<keyword evidence="10" id="KW-1185">Reference proteome</keyword>
<dbReference type="InterPro" id="IPR036188">
    <property type="entry name" value="FAD/NAD-bd_sf"/>
</dbReference>
<dbReference type="PRINTS" id="PR00370">
    <property type="entry name" value="FMOXYGENASE"/>
</dbReference>
<dbReference type="Pfam" id="PF00743">
    <property type="entry name" value="FMO-like"/>
    <property type="match status" value="2"/>
</dbReference>
<dbReference type="AlphaFoldDB" id="A0AAN8UVT6"/>
<evidence type="ECO:0000256" key="2">
    <source>
        <dbReference type="ARBA" id="ARBA00009183"/>
    </source>
</evidence>
<keyword evidence="7 8" id="KW-0503">Monooxygenase</keyword>
<reference evidence="9 10" key="1">
    <citation type="submission" date="2023-12" db="EMBL/GenBank/DDBJ databases">
        <title>A high-quality genome assembly for Dillenia turbinata (Dilleniales).</title>
        <authorList>
            <person name="Chanderbali A."/>
        </authorList>
    </citation>
    <scope>NUCLEOTIDE SEQUENCE [LARGE SCALE GENOMIC DNA]</scope>
    <source>
        <strain evidence="9">LSX21</strain>
        <tissue evidence="9">Leaf</tissue>
    </source>
</reference>
<dbReference type="Proteomes" id="UP001370490">
    <property type="component" value="Unassembled WGS sequence"/>
</dbReference>
<protein>
    <recommendedName>
        <fullName evidence="8">Flavin-containing monooxygenase</fullName>
        <ecNumber evidence="8">1.-.-.-</ecNumber>
    </recommendedName>
</protein>
<evidence type="ECO:0000256" key="8">
    <source>
        <dbReference type="RuleBase" id="RU361177"/>
    </source>
</evidence>
<comment type="cofactor">
    <cofactor evidence="1 8">
        <name>FAD</name>
        <dbReference type="ChEBI" id="CHEBI:57692"/>
    </cofactor>
</comment>
<dbReference type="EMBL" id="JBAMMX010000022">
    <property type="protein sequence ID" value="KAK6918566.1"/>
    <property type="molecule type" value="Genomic_DNA"/>
</dbReference>
<keyword evidence="9" id="KW-0472">Membrane</keyword>
<dbReference type="GO" id="GO:0050661">
    <property type="term" value="F:NADP binding"/>
    <property type="evidence" value="ECO:0007669"/>
    <property type="project" value="InterPro"/>
</dbReference>
<evidence type="ECO:0000256" key="4">
    <source>
        <dbReference type="ARBA" id="ARBA00022827"/>
    </source>
</evidence>
<sequence>MYFPMEAKKVAVIGAGPAGLVATRELLREGHKVVVFEKSDKVGGTWAYDSRVETDLLGLDPERKIVHSSLYKSLRVNRPRHLMRFLDYAFSEIEGGDQRTFPGHEEVLRFLTTFAEKFGLLESIRFGYNVVRVEQMEGNANKWIVEWQASGCDPNMELFEAVVVSTGRYTEPKTASFPGMDKWPGLQMHSHNYRSPEQFKDMIVVVIGAGASAMDISKELSAVTKEVHLALKDPSVEFASRNNTWGHPMIKRAYEDGKVEFHDGCFIDAHAIIHCTGYKCHYPFLKTNGIVSVNDDSVGPLYKVVFPPSLAPRLAFIGLPNVALTFLTAELQSKWVAKVLSGKVHLPSTEEMKASAKKLYHMEIEYGNWLATQSGLPLLEKRWEHLLNCIWKCYMLYGVDFREKCDVDGGLKEVESSSLGREMAIIRSAFSFMLGTVCGVYIAQNYKVPDIKKLSNTGIFFAKHIEENYRKPNSKKDSDD</sequence>
<evidence type="ECO:0000256" key="7">
    <source>
        <dbReference type="ARBA" id="ARBA00023033"/>
    </source>
</evidence>
<evidence type="ECO:0000313" key="10">
    <source>
        <dbReference type="Proteomes" id="UP001370490"/>
    </source>
</evidence>
<evidence type="ECO:0000256" key="1">
    <source>
        <dbReference type="ARBA" id="ARBA00001974"/>
    </source>
</evidence>
<name>A0AAN8UVT6_9MAGN</name>
<dbReference type="InterPro" id="IPR050346">
    <property type="entry name" value="FMO-like"/>
</dbReference>
<dbReference type="Pfam" id="PF15054">
    <property type="entry name" value="DUF4535"/>
    <property type="match status" value="1"/>
</dbReference>
<evidence type="ECO:0000256" key="5">
    <source>
        <dbReference type="ARBA" id="ARBA00022857"/>
    </source>
</evidence>
<dbReference type="Gene3D" id="3.50.50.60">
    <property type="entry name" value="FAD/NAD(P)-binding domain"/>
    <property type="match status" value="2"/>
</dbReference>
<evidence type="ECO:0000256" key="6">
    <source>
        <dbReference type="ARBA" id="ARBA00023002"/>
    </source>
</evidence>
<dbReference type="GO" id="GO:0050660">
    <property type="term" value="F:flavin adenine dinucleotide binding"/>
    <property type="evidence" value="ECO:0007669"/>
    <property type="project" value="InterPro"/>
</dbReference>
<proteinExistence type="inferred from homology"/>
<dbReference type="GO" id="GO:0004499">
    <property type="term" value="F:N,N-dimethylaniline monooxygenase activity"/>
    <property type="evidence" value="ECO:0007669"/>
    <property type="project" value="InterPro"/>
</dbReference>
<dbReference type="FunFam" id="3.50.50.60:FF:000138">
    <property type="entry name" value="Flavin-containing monooxygenase"/>
    <property type="match status" value="1"/>
</dbReference>
<accession>A0AAN8UVT6</accession>
<keyword evidence="4 8" id="KW-0274">FAD</keyword>
<dbReference type="SUPFAM" id="SSF51905">
    <property type="entry name" value="FAD/NAD(P)-binding domain"/>
    <property type="match status" value="2"/>
</dbReference>
<keyword evidence="5" id="KW-0521">NADP</keyword>
<evidence type="ECO:0000256" key="3">
    <source>
        <dbReference type="ARBA" id="ARBA00022630"/>
    </source>
</evidence>
<comment type="similarity">
    <text evidence="2 8">Belongs to the FMO family.</text>
</comment>
<evidence type="ECO:0000313" key="9">
    <source>
        <dbReference type="EMBL" id="KAK6918566.1"/>
    </source>
</evidence>
<keyword evidence="6 8" id="KW-0560">Oxidoreductase</keyword>
<dbReference type="PANTHER" id="PTHR23023">
    <property type="entry name" value="DIMETHYLANILINE MONOOXYGENASE"/>
    <property type="match status" value="1"/>
</dbReference>
<keyword evidence="3 8" id="KW-0285">Flavoprotein</keyword>
<comment type="caution">
    <text evidence="9">The sequence shown here is derived from an EMBL/GenBank/DDBJ whole genome shotgun (WGS) entry which is preliminary data.</text>
</comment>
<dbReference type="EC" id="1.-.-.-" evidence="8"/>
<gene>
    <name evidence="9" type="ORF">RJ641_016988</name>
</gene>
<dbReference type="InterPro" id="IPR027854">
    <property type="entry name" value="STMP1"/>
</dbReference>
<keyword evidence="9" id="KW-0812">Transmembrane</keyword>